<dbReference type="AlphaFoldDB" id="A0A090R1J0"/>
<reference evidence="1 2" key="1">
    <citation type="journal article" date="2014" name="Genome Announc.">
        <title>Draft Genome Sequences of Marine Flavobacterium Nonlabens Strains NR17, NR24, NR27, NR32, NR33, and Ara13.</title>
        <authorList>
            <person name="Nakanishi M."/>
            <person name="Meirelles P."/>
            <person name="Suzuki R."/>
            <person name="Takatani N."/>
            <person name="Mino S."/>
            <person name="Suda W."/>
            <person name="Oshima K."/>
            <person name="Hattori M."/>
            <person name="Ohkuma M."/>
            <person name="Hosokawa M."/>
            <person name="Miyashita K."/>
            <person name="Thompson F.L."/>
            <person name="Niwa A."/>
            <person name="Sawabe T."/>
            <person name="Sawabe T."/>
        </authorList>
    </citation>
    <scope>NUCLEOTIDE SEQUENCE [LARGE SCALE GENOMIC DNA]</scope>
    <source>
        <strain evidence="2">JCM19314</strain>
    </source>
</reference>
<evidence type="ECO:0000313" key="2">
    <source>
        <dbReference type="Proteomes" id="UP000029226"/>
    </source>
</evidence>
<dbReference type="Proteomes" id="UP000029226">
    <property type="component" value="Unassembled WGS sequence"/>
</dbReference>
<name>A0A090R1J0_NONUL</name>
<accession>A0A090R1J0</accession>
<comment type="caution">
    <text evidence="1">The sequence shown here is derived from an EMBL/GenBank/DDBJ whole genome shotgun (WGS) entry which is preliminary data.</text>
</comment>
<proteinExistence type="predicted"/>
<gene>
    <name evidence="1" type="ORF">JCM19314_1315</name>
</gene>
<protein>
    <submittedName>
        <fullName evidence="1">Uncharacterized protein</fullName>
    </submittedName>
</protein>
<evidence type="ECO:0000313" key="1">
    <source>
        <dbReference type="EMBL" id="GAL01532.1"/>
    </source>
</evidence>
<sequence length="37" mass="4231">MELSNESNAIIPKQRAFESFVLIEIEDELNNSGNYKS</sequence>
<dbReference type="EMBL" id="BBMM01000011">
    <property type="protein sequence ID" value="GAL01532.1"/>
    <property type="molecule type" value="Genomic_DNA"/>
</dbReference>
<organism evidence="1 2">
    <name type="scientific">Nonlabens ulvanivorans</name>
    <name type="common">Persicivirga ulvanivorans</name>
    <dbReference type="NCBI Taxonomy" id="906888"/>
    <lineage>
        <taxon>Bacteria</taxon>
        <taxon>Pseudomonadati</taxon>
        <taxon>Bacteroidota</taxon>
        <taxon>Flavobacteriia</taxon>
        <taxon>Flavobacteriales</taxon>
        <taxon>Flavobacteriaceae</taxon>
        <taxon>Nonlabens</taxon>
    </lineage>
</organism>